<feature type="domain" description="HNH nuclease" evidence="3">
    <location>
        <begin position="183"/>
        <end position="235"/>
    </location>
</feature>
<sequence length="335" mass="35282">MTAAAGASPRALHHAVADLLHTLAPERADRFDPLAHERRYLEVGTDSTGMVVGRFALDGATGAQLVTALNRWSAPAAGADGKPDPRSAPQRRADALAAALDAALAVQSPRRSERPRVVVHLTPGQLDELGSTVDGLPWIEGGGAVSVAAARRLACDAVLQRLVMEPSLGPLDVGRTVRLATFPQRVALAARDGGCVVPGCGAAPDVCDAHHVVHWADGGPTDIGNLCLLCPAHHTAVHAGTWDVSIDAGTQRVTVTPPAWVDPLRRPQPAWRQKARTTWEQFREDLRRTRDAAPPPSPPPTRSSAGPPQCSETSRPLDPRDPIDVFDAALVASGA</sequence>
<dbReference type="Pfam" id="PF02720">
    <property type="entry name" value="DUF222"/>
    <property type="match status" value="1"/>
</dbReference>
<dbReference type="Gene3D" id="1.10.30.50">
    <property type="match status" value="1"/>
</dbReference>
<evidence type="ECO:0000256" key="2">
    <source>
        <dbReference type="SAM" id="MobiDB-lite"/>
    </source>
</evidence>
<accession>A0ABW0GQ97</accession>
<feature type="region of interest" description="Disordered" evidence="2">
    <location>
        <begin position="285"/>
        <end position="323"/>
    </location>
</feature>
<comment type="similarity">
    <text evidence="1">Belongs to the Rv1128c/1148c/1588c/1702c/1945/3466 family.</text>
</comment>
<dbReference type="SMART" id="SM00507">
    <property type="entry name" value="HNHc"/>
    <property type="match status" value="1"/>
</dbReference>
<protein>
    <submittedName>
        <fullName evidence="4">DUF222 domain-containing protein</fullName>
    </submittedName>
</protein>
<reference evidence="5" key="1">
    <citation type="journal article" date="2019" name="Int. J. Syst. Evol. Microbiol.">
        <title>The Global Catalogue of Microorganisms (GCM) 10K type strain sequencing project: providing services to taxonomists for standard genome sequencing and annotation.</title>
        <authorList>
            <consortium name="The Broad Institute Genomics Platform"/>
            <consortium name="The Broad Institute Genome Sequencing Center for Infectious Disease"/>
            <person name="Wu L."/>
            <person name="Ma J."/>
        </authorList>
    </citation>
    <scope>NUCLEOTIDE SEQUENCE [LARGE SCALE GENOMIC DNA]</scope>
    <source>
        <strain evidence="5">CCUG 43114</strain>
    </source>
</reference>
<evidence type="ECO:0000259" key="3">
    <source>
        <dbReference type="SMART" id="SM00507"/>
    </source>
</evidence>
<dbReference type="InterPro" id="IPR002711">
    <property type="entry name" value="HNH"/>
</dbReference>
<dbReference type="InterPro" id="IPR003615">
    <property type="entry name" value="HNH_nuc"/>
</dbReference>
<dbReference type="EMBL" id="JBHSLD010000009">
    <property type="protein sequence ID" value="MFC5381106.1"/>
    <property type="molecule type" value="Genomic_DNA"/>
</dbReference>
<evidence type="ECO:0000313" key="4">
    <source>
        <dbReference type="EMBL" id="MFC5381106.1"/>
    </source>
</evidence>
<organism evidence="4 5">
    <name type="scientific">Aquipuribacter nitratireducens</name>
    <dbReference type="NCBI Taxonomy" id="650104"/>
    <lineage>
        <taxon>Bacteria</taxon>
        <taxon>Bacillati</taxon>
        <taxon>Actinomycetota</taxon>
        <taxon>Actinomycetes</taxon>
        <taxon>Micrococcales</taxon>
        <taxon>Intrasporangiaceae</taxon>
        <taxon>Aquipuribacter</taxon>
    </lineage>
</organism>
<evidence type="ECO:0000256" key="1">
    <source>
        <dbReference type="ARBA" id="ARBA00023450"/>
    </source>
</evidence>
<dbReference type="Proteomes" id="UP001596122">
    <property type="component" value="Unassembled WGS sequence"/>
</dbReference>
<name>A0ABW0GQ97_9MICO</name>
<dbReference type="Pfam" id="PF01844">
    <property type="entry name" value="HNH"/>
    <property type="match status" value="1"/>
</dbReference>
<dbReference type="RefSeq" id="WP_340270745.1">
    <property type="nucleotide sequence ID" value="NZ_JBBEOG010000007.1"/>
</dbReference>
<comment type="caution">
    <text evidence="4">The sequence shown here is derived from an EMBL/GenBank/DDBJ whole genome shotgun (WGS) entry which is preliminary data.</text>
</comment>
<gene>
    <name evidence="4" type="ORF">ACFPJ6_09910</name>
</gene>
<dbReference type="InterPro" id="IPR003870">
    <property type="entry name" value="DUF222"/>
</dbReference>
<dbReference type="CDD" id="cd00085">
    <property type="entry name" value="HNHc"/>
    <property type="match status" value="1"/>
</dbReference>
<keyword evidence="5" id="KW-1185">Reference proteome</keyword>
<proteinExistence type="inferred from homology"/>
<evidence type="ECO:0000313" key="5">
    <source>
        <dbReference type="Proteomes" id="UP001596122"/>
    </source>
</evidence>